<accession>A0AA86VKX0</accession>
<evidence type="ECO:0000313" key="1">
    <source>
        <dbReference type="EMBL" id="CAJ1972067.1"/>
    </source>
</evidence>
<dbReference type="AlphaFoldDB" id="A0AA86VKX0"/>
<dbReference type="Proteomes" id="UP001189624">
    <property type="component" value="Chromosome 8"/>
</dbReference>
<sequence length="75" mass="8847">MMGIQATYIDDSRLCCSSIRQGEISFLMICSGCFLTFNWGKGWRRGVFPFQTRYAPWLDWTMTSAFLMWELIQFV</sequence>
<dbReference type="EMBL" id="OY731405">
    <property type="protein sequence ID" value="CAJ1972067.1"/>
    <property type="molecule type" value="Genomic_DNA"/>
</dbReference>
<name>A0AA86VKX0_9FABA</name>
<keyword evidence="2" id="KW-1185">Reference proteome</keyword>
<gene>
    <name evidence="1" type="ORF">AYBTSS11_LOCUS24079</name>
</gene>
<proteinExistence type="predicted"/>
<protein>
    <submittedName>
        <fullName evidence="1">Uncharacterized protein</fullName>
    </submittedName>
</protein>
<reference evidence="1" key="1">
    <citation type="submission" date="2023-10" db="EMBL/GenBank/DDBJ databases">
        <authorList>
            <person name="Domelevo Entfellner J.-B."/>
        </authorList>
    </citation>
    <scope>NUCLEOTIDE SEQUENCE</scope>
</reference>
<organism evidence="1 2">
    <name type="scientific">Sphenostylis stenocarpa</name>
    <dbReference type="NCBI Taxonomy" id="92480"/>
    <lineage>
        <taxon>Eukaryota</taxon>
        <taxon>Viridiplantae</taxon>
        <taxon>Streptophyta</taxon>
        <taxon>Embryophyta</taxon>
        <taxon>Tracheophyta</taxon>
        <taxon>Spermatophyta</taxon>
        <taxon>Magnoliopsida</taxon>
        <taxon>eudicotyledons</taxon>
        <taxon>Gunneridae</taxon>
        <taxon>Pentapetalae</taxon>
        <taxon>rosids</taxon>
        <taxon>fabids</taxon>
        <taxon>Fabales</taxon>
        <taxon>Fabaceae</taxon>
        <taxon>Papilionoideae</taxon>
        <taxon>50 kb inversion clade</taxon>
        <taxon>NPAAA clade</taxon>
        <taxon>indigoferoid/millettioid clade</taxon>
        <taxon>Phaseoleae</taxon>
        <taxon>Sphenostylis</taxon>
    </lineage>
</organism>
<evidence type="ECO:0000313" key="2">
    <source>
        <dbReference type="Proteomes" id="UP001189624"/>
    </source>
</evidence>
<dbReference type="Gramene" id="rna-AYBTSS11_LOCUS24079">
    <property type="protein sequence ID" value="CAJ1972067.1"/>
    <property type="gene ID" value="gene-AYBTSS11_LOCUS24079"/>
</dbReference>